<evidence type="ECO:0000313" key="2">
    <source>
        <dbReference type="WBParaSite" id="JU765_v2.g6722.t1"/>
    </source>
</evidence>
<sequence length="424" mass="49438">MWFILVLLPCFFIFTVGIDPELLKFNQKVYAEYLVDNSDALTDDDIRSSKVEYTDGSDEESFQWPNGEIPYSLDIPKFNEEFLKEFYSALDEFHLKTCVKFRPKQKTDQYFVKIIRGDGCWSYVGMQPDLIQQGQELSLGDECWRRGIIVHELNHVIGFFHEHSRFDRDAYIYLNFTNIQKNRIRQFDQRPRQKVDEIGVYDLYSIMHYEQNAFAVDKRAPTIIPKMKHAKINEMGQRKYLSPTDVAKILVLYNCSSKLTKPSPEVLKSHKNVEMPFHDEHEQFHSFPSKMSALKTKSVQKFVPFKSFDDFKTRTGLKEIPEGYSFQFLMTDKKEAGTVRDDLRFKMYPSPDVEIGVKMEEAEKIRCGYFAASNCADQLKECPKLATDDRAVIATVPNVLTQMTNKNSTLYVPQKITILLQMLV</sequence>
<dbReference type="Proteomes" id="UP000887576">
    <property type="component" value="Unplaced"/>
</dbReference>
<proteinExistence type="predicted"/>
<evidence type="ECO:0000313" key="1">
    <source>
        <dbReference type="Proteomes" id="UP000887576"/>
    </source>
</evidence>
<reference evidence="2" key="1">
    <citation type="submission" date="2022-11" db="UniProtKB">
        <authorList>
            <consortium name="WormBaseParasite"/>
        </authorList>
    </citation>
    <scope>IDENTIFICATION</scope>
</reference>
<name>A0AC34RHA3_9BILA</name>
<dbReference type="WBParaSite" id="JU765_v2.g6722.t1">
    <property type="protein sequence ID" value="JU765_v2.g6722.t1"/>
    <property type="gene ID" value="JU765_v2.g6722"/>
</dbReference>
<accession>A0AC34RHA3</accession>
<organism evidence="1 2">
    <name type="scientific">Panagrolaimus sp. JU765</name>
    <dbReference type="NCBI Taxonomy" id="591449"/>
    <lineage>
        <taxon>Eukaryota</taxon>
        <taxon>Metazoa</taxon>
        <taxon>Ecdysozoa</taxon>
        <taxon>Nematoda</taxon>
        <taxon>Chromadorea</taxon>
        <taxon>Rhabditida</taxon>
        <taxon>Tylenchina</taxon>
        <taxon>Panagrolaimomorpha</taxon>
        <taxon>Panagrolaimoidea</taxon>
        <taxon>Panagrolaimidae</taxon>
        <taxon>Panagrolaimus</taxon>
    </lineage>
</organism>
<protein>
    <submittedName>
        <fullName evidence="2">Metalloendopeptidase</fullName>
    </submittedName>
</protein>